<dbReference type="GO" id="GO:0046491">
    <property type="term" value="P:L-methylmalonyl-CoA metabolic process"/>
    <property type="evidence" value="ECO:0007669"/>
    <property type="project" value="TreeGrafter"/>
</dbReference>
<comment type="similarity">
    <text evidence="1">Belongs to the methylmalonyl-CoA epimerase family.</text>
</comment>
<dbReference type="PANTHER" id="PTHR43048">
    <property type="entry name" value="METHYLMALONYL-COA EPIMERASE"/>
    <property type="match status" value="1"/>
</dbReference>
<dbReference type="EMBL" id="PXYW01000023">
    <property type="protein sequence ID" value="PSR33290.1"/>
    <property type="molecule type" value="Genomic_DNA"/>
</dbReference>
<dbReference type="PROSITE" id="PS51819">
    <property type="entry name" value="VOC"/>
    <property type="match status" value="1"/>
</dbReference>
<keyword evidence="2" id="KW-0479">Metal-binding</keyword>
<sequence>MKLDHLGVAVRRLDQAIAVYEAMGLEVAHREQVTQDQVSVAFIPFDGGRFELLEPTADTSPIAKFLERRGPGLHHVALEVPDIRKTLNDMKQRGLQLIDSEPRPGADQSLVAFVHPSATGGILLELVQHGEGLGE</sequence>
<dbReference type="GO" id="GO:0004493">
    <property type="term" value="F:methylmalonyl-CoA epimerase activity"/>
    <property type="evidence" value="ECO:0007669"/>
    <property type="project" value="TreeGrafter"/>
</dbReference>
<dbReference type="InterPro" id="IPR051785">
    <property type="entry name" value="MMCE/EMCE_epimerase"/>
</dbReference>
<evidence type="ECO:0000256" key="1">
    <source>
        <dbReference type="ARBA" id="ARBA00009308"/>
    </source>
</evidence>
<organism evidence="4 5">
    <name type="scientific">Sulfobacillus benefaciens</name>
    <dbReference type="NCBI Taxonomy" id="453960"/>
    <lineage>
        <taxon>Bacteria</taxon>
        <taxon>Bacillati</taxon>
        <taxon>Bacillota</taxon>
        <taxon>Clostridia</taxon>
        <taxon>Eubacteriales</taxon>
        <taxon>Clostridiales Family XVII. Incertae Sedis</taxon>
        <taxon>Sulfobacillus</taxon>
    </lineage>
</organism>
<dbReference type="CDD" id="cd07249">
    <property type="entry name" value="MMCE"/>
    <property type="match status" value="1"/>
</dbReference>
<dbReference type="GO" id="GO:0046872">
    <property type="term" value="F:metal ion binding"/>
    <property type="evidence" value="ECO:0007669"/>
    <property type="project" value="UniProtKB-KW"/>
</dbReference>
<feature type="domain" description="VOC" evidence="3">
    <location>
        <begin position="2"/>
        <end position="129"/>
    </location>
</feature>
<protein>
    <submittedName>
        <fullName evidence="4">Methylmalonyl-CoA epimerase</fullName>
    </submittedName>
</protein>
<comment type="caution">
    <text evidence="4">The sequence shown here is derived from an EMBL/GenBank/DDBJ whole genome shotgun (WGS) entry which is preliminary data.</text>
</comment>
<dbReference type="InterPro" id="IPR029068">
    <property type="entry name" value="Glyas_Bleomycin-R_OHBP_Dase"/>
</dbReference>
<dbReference type="NCBIfam" id="TIGR03081">
    <property type="entry name" value="metmalonyl_epim"/>
    <property type="match status" value="1"/>
</dbReference>
<dbReference type="InterPro" id="IPR037523">
    <property type="entry name" value="VOC_core"/>
</dbReference>
<dbReference type="SUPFAM" id="SSF54593">
    <property type="entry name" value="Glyoxalase/Bleomycin resistance protein/Dihydroxybiphenyl dioxygenase"/>
    <property type="match status" value="1"/>
</dbReference>
<evidence type="ECO:0000256" key="2">
    <source>
        <dbReference type="ARBA" id="ARBA00022723"/>
    </source>
</evidence>
<accession>A0A2T2XFM9</accession>
<evidence type="ECO:0000313" key="4">
    <source>
        <dbReference type="EMBL" id="PSR33290.1"/>
    </source>
</evidence>
<evidence type="ECO:0000259" key="3">
    <source>
        <dbReference type="PROSITE" id="PS51819"/>
    </source>
</evidence>
<dbReference type="Proteomes" id="UP000242972">
    <property type="component" value="Unassembled WGS sequence"/>
</dbReference>
<reference evidence="4 5" key="1">
    <citation type="journal article" date="2014" name="BMC Genomics">
        <title>Comparison of environmental and isolate Sulfobacillus genomes reveals diverse carbon, sulfur, nitrogen, and hydrogen metabolisms.</title>
        <authorList>
            <person name="Justice N.B."/>
            <person name="Norman A."/>
            <person name="Brown C.T."/>
            <person name="Singh A."/>
            <person name="Thomas B.C."/>
            <person name="Banfield J.F."/>
        </authorList>
    </citation>
    <scope>NUCLEOTIDE SEQUENCE [LARGE SCALE GENOMIC DNA]</scope>
    <source>
        <strain evidence="4">AMDSBA4</strain>
    </source>
</reference>
<evidence type="ECO:0000313" key="5">
    <source>
        <dbReference type="Proteomes" id="UP000242972"/>
    </source>
</evidence>
<dbReference type="AlphaFoldDB" id="A0A2T2XFM9"/>
<dbReference type="PANTHER" id="PTHR43048:SF3">
    <property type="entry name" value="METHYLMALONYL-COA EPIMERASE, MITOCHONDRIAL"/>
    <property type="match status" value="1"/>
</dbReference>
<proteinExistence type="inferred from homology"/>
<gene>
    <name evidence="4" type="primary">mce</name>
    <name evidence="4" type="ORF">C7B46_10680</name>
</gene>
<dbReference type="Pfam" id="PF13669">
    <property type="entry name" value="Glyoxalase_4"/>
    <property type="match status" value="1"/>
</dbReference>
<dbReference type="Gene3D" id="3.10.180.10">
    <property type="entry name" value="2,3-Dihydroxybiphenyl 1,2-Dioxygenase, domain 1"/>
    <property type="match status" value="1"/>
</dbReference>
<dbReference type="InterPro" id="IPR017515">
    <property type="entry name" value="MeMalonyl-CoA_epimerase"/>
</dbReference>
<name>A0A2T2XFM9_9FIRM</name>